<gene>
    <name evidence="2" type="ORF">GYMLUDRAFT_51508</name>
</gene>
<feature type="compositionally biased region" description="Basic residues" evidence="1">
    <location>
        <begin position="1"/>
        <end position="10"/>
    </location>
</feature>
<proteinExistence type="predicted"/>
<reference evidence="2 3" key="1">
    <citation type="submission" date="2014-04" db="EMBL/GenBank/DDBJ databases">
        <title>Evolutionary Origins and Diversification of the Mycorrhizal Mutualists.</title>
        <authorList>
            <consortium name="DOE Joint Genome Institute"/>
            <consortium name="Mycorrhizal Genomics Consortium"/>
            <person name="Kohler A."/>
            <person name="Kuo A."/>
            <person name="Nagy L.G."/>
            <person name="Floudas D."/>
            <person name="Copeland A."/>
            <person name="Barry K.W."/>
            <person name="Cichocki N."/>
            <person name="Veneault-Fourrey C."/>
            <person name="LaButti K."/>
            <person name="Lindquist E.A."/>
            <person name="Lipzen A."/>
            <person name="Lundell T."/>
            <person name="Morin E."/>
            <person name="Murat C."/>
            <person name="Riley R."/>
            <person name="Ohm R."/>
            <person name="Sun H."/>
            <person name="Tunlid A."/>
            <person name="Henrissat B."/>
            <person name="Grigoriev I.V."/>
            <person name="Hibbett D.S."/>
            <person name="Martin F."/>
        </authorList>
    </citation>
    <scope>NUCLEOTIDE SEQUENCE [LARGE SCALE GENOMIC DNA]</scope>
    <source>
        <strain evidence="2 3">FD-317 M1</strain>
    </source>
</reference>
<protein>
    <submittedName>
        <fullName evidence="2">Uncharacterized protein</fullName>
    </submittedName>
</protein>
<dbReference type="AlphaFoldDB" id="A0A0D0AI61"/>
<evidence type="ECO:0000256" key="1">
    <source>
        <dbReference type="SAM" id="MobiDB-lite"/>
    </source>
</evidence>
<organism evidence="2 3">
    <name type="scientific">Collybiopsis luxurians FD-317 M1</name>
    <dbReference type="NCBI Taxonomy" id="944289"/>
    <lineage>
        <taxon>Eukaryota</taxon>
        <taxon>Fungi</taxon>
        <taxon>Dikarya</taxon>
        <taxon>Basidiomycota</taxon>
        <taxon>Agaricomycotina</taxon>
        <taxon>Agaricomycetes</taxon>
        <taxon>Agaricomycetidae</taxon>
        <taxon>Agaricales</taxon>
        <taxon>Marasmiineae</taxon>
        <taxon>Omphalotaceae</taxon>
        <taxon>Collybiopsis</taxon>
        <taxon>Collybiopsis luxurians</taxon>
    </lineage>
</organism>
<feature type="region of interest" description="Disordered" evidence="1">
    <location>
        <begin position="1"/>
        <end position="27"/>
    </location>
</feature>
<feature type="non-terminal residue" evidence="2">
    <location>
        <position position="1"/>
    </location>
</feature>
<keyword evidence="3" id="KW-1185">Reference proteome</keyword>
<evidence type="ECO:0000313" key="3">
    <source>
        <dbReference type="Proteomes" id="UP000053593"/>
    </source>
</evidence>
<dbReference type="HOGENOM" id="CLU_3001989_0_0_1"/>
<accession>A0A0D0AI61</accession>
<sequence>TTRQRNHRHGHEIDEAEELSDGTGRAEGRTDGVLCEYRCEKRLRVVRAEPDNVPRKK</sequence>
<dbReference type="Proteomes" id="UP000053593">
    <property type="component" value="Unassembled WGS sequence"/>
</dbReference>
<dbReference type="EMBL" id="KN834988">
    <property type="protein sequence ID" value="KIK49820.1"/>
    <property type="molecule type" value="Genomic_DNA"/>
</dbReference>
<name>A0A0D0AI61_9AGAR</name>
<evidence type="ECO:0000313" key="2">
    <source>
        <dbReference type="EMBL" id="KIK49820.1"/>
    </source>
</evidence>